<sequence>MTIVHKSGNIHKNSDEPFWKALANTPNNLAYVPLEAETQIPIKGININDLGTKFFEEVRESYKKYRNCHILTYLLDKEGKDTALVN</sequence>
<gene>
    <name evidence="1" type="ORF">O181_012432</name>
</gene>
<keyword evidence="2" id="KW-1185">Reference proteome</keyword>
<reference evidence="1" key="1">
    <citation type="submission" date="2021-03" db="EMBL/GenBank/DDBJ databases">
        <title>Draft genome sequence of rust myrtle Austropuccinia psidii MF-1, a brazilian biotype.</title>
        <authorList>
            <person name="Quecine M.C."/>
            <person name="Pachon D.M.R."/>
            <person name="Bonatelli M.L."/>
            <person name="Correr F.H."/>
            <person name="Franceschini L.M."/>
            <person name="Leite T.F."/>
            <person name="Margarido G.R.A."/>
            <person name="Almeida C.A."/>
            <person name="Ferrarezi J.A."/>
            <person name="Labate C.A."/>
        </authorList>
    </citation>
    <scope>NUCLEOTIDE SEQUENCE</scope>
    <source>
        <strain evidence="1">MF-1</strain>
    </source>
</reference>
<proteinExistence type="predicted"/>
<dbReference type="EMBL" id="AVOT02003177">
    <property type="protein sequence ID" value="MBW0472717.1"/>
    <property type="molecule type" value="Genomic_DNA"/>
</dbReference>
<protein>
    <submittedName>
        <fullName evidence="1">Uncharacterized protein</fullName>
    </submittedName>
</protein>
<comment type="caution">
    <text evidence="1">The sequence shown here is derived from an EMBL/GenBank/DDBJ whole genome shotgun (WGS) entry which is preliminary data.</text>
</comment>
<name>A0A9Q3BWG2_9BASI</name>
<dbReference type="Proteomes" id="UP000765509">
    <property type="component" value="Unassembled WGS sequence"/>
</dbReference>
<accession>A0A9Q3BWG2</accession>
<evidence type="ECO:0000313" key="2">
    <source>
        <dbReference type="Proteomes" id="UP000765509"/>
    </source>
</evidence>
<evidence type="ECO:0000313" key="1">
    <source>
        <dbReference type="EMBL" id="MBW0472717.1"/>
    </source>
</evidence>
<organism evidence="1 2">
    <name type="scientific">Austropuccinia psidii MF-1</name>
    <dbReference type="NCBI Taxonomy" id="1389203"/>
    <lineage>
        <taxon>Eukaryota</taxon>
        <taxon>Fungi</taxon>
        <taxon>Dikarya</taxon>
        <taxon>Basidiomycota</taxon>
        <taxon>Pucciniomycotina</taxon>
        <taxon>Pucciniomycetes</taxon>
        <taxon>Pucciniales</taxon>
        <taxon>Sphaerophragmiaceae</taxon>
        <taxon>Austropuccinia</taxon>
    </lineage>
</organism>
<dbReference type="AlphaFoldDB" id="A0A9Q3BWG2"/>